<keyword evidence="5" id="KW-0862">Zinc</keyword>
<dbReference type="InterPro" id="IPR036236">
    <property type="entry name" value="Znf_C2H2_sf"/>
</dbReference>
<dbReference type="Pfam" id="PF00096">
    <property type="entry name" value="zf-C2H2"/>
    <property type="match status" value="2"/>
</dbReference>
<evidence type="ECO:0000256" key="3">
    <source>
        <dbReference type="ARBA" id="ARBA00022737"/>
    </source>
</evidence>
<name>A0AAV7XMJ1_9NEOP</name>
<evidence type="ECO:0000256" key="8">
    <source>
        <dbReference type="ARBA" id="ARBA00023242"/>
    </source>
</evidence>
<evidence type="ECO:0000256" key="10">
    <source>
        <dbReference type="SAM" id="MobiDB-lite"/>
    </source>
</evidence>
<feature type="domain" description="C2H2-type" evidence="11">
    <location>
        <begin position="295"/>
        <end position="322"/>
    </location>
</feature>
<proteinExistence type="predicted"/>
<keyword evidence="7" id="KW-0804">Transcription</keyword>
<dbReference type="SUPFAM" id="SSF57667">
    <property type="entry name" value="beta-beta-alpha zinc fingers"/>
    <property type="match status" value="3"/>
</dbReference>
<feature type="region of interest" description="Disordered" evidence="10">
    <location>
        <begin position="57"/>
        <end position="80"/>
    </location>
</feature>
<dbReference type="PROSITE" id="PS50157">
    <property type="entry name" value="ZINC_FINGER_C2H2_2"/>
    <property type="match status" value="6"/>
</dbReference>
<evidence type="ECO:0000256" key="6">
    <source>
        <dbReference type="ARBA" id="ARBA00023015"/>
    </source>
</evidence>
<gene>
    <name evidence="12" type="ORF">ONE63_009290</name>
</gene>
<evidence type="ECO:0000313" key="13">
    <source>
        <dbReference type="Proteomes" id="UP001075354"/>
    </source>
</evidence>
<dbReference type="EMBL" id="JAPTSV010000007">
    <property type="protein sequence ID" value="KAJ1526127.1"/>
    <property type="molecule type" value="Genomic_DNA"/>
</dbReference>
<evidence type="ECO:0000259" key="11">
    <source>
        <dbReference type="PROSITE" id="PS50157"/>
    </source>
</evidence>
<feature type="domain" description="C2H2-type" evidence="11">
    <location>
        <begin position="179"/>
        <end position="207"/>
    </location>
</feature>
<dbReference type="GO" id="GO:0005634">
    <property type="term" value="C:nucleus"/>
    <property type="evidence" value="ECO:0007669"/>
    <property type="project" value="UniProtKB-SubCell"/>
</dbReference>
<keyword evidence="6" id="KW-0805">Transcription regulation</keyword>
<sequence length="405" mass="45805">MDRLTLSLLLECVDSDNESVLTEPVSRGSGSDCHSDEEYMTPLRLEEVPDEVQLQPRRLDLEEDGLLPRRPPPRRPLQDLPVAAPMSTVARLALRVQEACAAAGNRPGDGLNSPMLNPLRQLQLNQQGQLQLQQQRQVPAEPKAGLAPPHAQHRHHYHYHYEEDEENIPVDAAGRPLRYRCRACPARFSHMNLLSRHGAELHPVAKPFPCPGCGRGYVSRDVMEAHFLTVHQGERPFPCDQCDKVFSRREYLQSHGRVHTGERPYACPMAGCERRFAWRGSYDYHLRVHRGERPYVCLHCFKDFRDNNTRKLHEMIHTNTFPYPCDRCDRKFRRSHALREHAADHTMDDAEALQMQMQGRGLAAHDDPEGEDREQVGGVSRAEEAAAVAAVSAALTPPAAVDAAF</sequence>
<dbReference type="InterPro" id="IPR050636">
    <property type="entry name" value="C2H2-ZF_domain-containing"/>
</dbReference>
<keyword evidence="13" id="KW-1185">Reference proteome</keyword>
<keyword evidence="3" id="KW-0677">Repeat</keyword>
<organism evidence="12 13">
    <name type="scientific">Megalurothrips usitatus</name>
    <name type="common">bean blossom thrips</name>
    <dbReference type="NCBI Taxonomy" id="439358"/>
    <lineage>
        <taxon>Eukaryota</taxon>
        <taxon>Metazoa</taxon>
        <taxon>Ecdysozoa</taxon>
        <taxon>Arthropoda</taxon>
        <taxon>Hexapoda</taxon>
        <taxon>Insecta</taxon>
        <taxon>Pterygota</taxon>
        <taxon>Neoptera</taxon>
        <taxon>Paraneoptera</taxon>
        <taxon>Thysanoptera</taxon>
        <taxon>Terebrantia</taxon>
        <taxon>Thripoidea</taxon>
        <taxon>Thripidae</taxon>
        <taxon>Megalurothrips</taxon>
    </lineage>
</organism>
<dbReference type="SMART" id="SM00355">
    <property type="entry name" value="ZnF_C2H2"/>
    <property type="match status" value="6"/>
</dbReference>
<keyword evidence="4 9" id="KW-0863">Zinc-finger</keyword>
<feature type="domain" description="C2H2-type" evidence="11">
    <location>
        <begin position="208"/>
        <end position="236"/>
    </location>
</feature>
<accession>A0AAV7XMJ1</accession>
<dbReference type="AlphaFoldDB" id="A0AAV7XMJ1"/>
<evidence type="ECO:0000256" key="7">
    <source>
        <dbReference type="ARBA" id="ARBA00023163"/>
    </source>
</evidence>
<evidence type="ECO:0000256" key="9">
    <source>
        <dbReference type="PROSITE-ProRule" id="PRU00042"/>
    </source>
</evidence>
<evidence type="ECO:0000256" key="4">
    <source>
        <dbReference type="ARBA" id="ARBA00022771"/>
    </source>
</evidence>
<keyword evidence="8" id="KW-0539">Nucleus</keyword>
<comment type="subcellular location">
    <subcellularLocation>
        <location evidence="1">Nucleus</location>
    </subcellularLocation>
</comment>
<evidence type="ECO:0000313" key="12">
    <source>
        <dbReference type="EMBL" id="KAJ1526127.1"/>
    </source>
</evidence>
<feature type="domain" description="C2H2-type" evidence="11">
    <location>
        <begin position="237"/>
        <end position="264"/>
    </location>
</feature>
<reference evidence="12" key="1">
    <citation type="submission" date="2022-12" db="EMBL/GenBank/DDBJ databases">
        <title>Chromosome-level genome assembly of the bean flower thrips Megalurothrips usitatus.</title>
        <authorList>
            <person name="Ma L."/>
            <person name="Liu Q."/>
            <person name="Li H."/>
            <person name="Cai W."/>
        </authorList>
    </citation>
    <scope>NUCLEOTIDE SEQUENCE</scope>
    <source>
        <strain evidence="12">Cailab_2022a</strain>
    </source>
</reference>
<feature type="domain" description="C2H2-type" evidence="11">
    <location>
        <begin position="265"/>
        <end position="294"/>
    </location>
</feature>
<dbReference type="PANTHER" id="PTHR47772:SF13">
    <property type="entry name" value="GASTRULA ZINC FINGER PROTEIN XLCGF49.1-LIKE-RELATED"/>
    <property type="match status" value="1"/>
</dbReference>
<dbReference type="Gene3D" id="3.30.160.60">
    <property type="entry name" value="Classic Zinc Finger"/>
    <property type="match status" value="5"/>
</dbReference>
<evidence type="ECO:0000256" key="1">
    <source>
        <dbReference type="ARBA" id="ARBA00004123"/>
    </source>
</evidence>
<keyword evidence="2" id="KW-0479">Metal-binding</keyword>
<evidence type="ECO:0000256" key="5">
    <source>
        <dbReference type="ARBA" id="ARBA00022833"/>
    </source>
</evidence>
<comment type="caution">
    <text evidence="12">The sequence shown here is derived from an EMBL/GenBank/DDBJ whole genome shotgun (WGS) entry which is preliminary data.</text>
</comment>
<feature type="domain" description="C2H2-type" evidence="11">
    <location>
        <begin position="323"/>
        <end position="350"/>
    </location>
</feature>
<evidence type="ECO:0000256" key="2">
    <source>
        <dbReference type="ARBA" id="ARBA00022723"/>
    </source>
</evidence>
<dbReference type="FunFam" id="3.30.160.60:FF:000016">
    <property type="entry name" value="zinc finger protein 37 homolog"/>
    <property type="match status" value="1"/>
</dbReference>
<dbReference type="GO" id="GO:0008270">
    <property type="term" value="F:zinc ion binding"/>
    <property type="evidence" value="ECO:0007669"/>
    <property type="project" value="UniProtKB-KW"/>
</dbReference>
<dbReference type="InterPro" id="IPR013087">
    <property type="entry name" value="Znf_C2H2_type"/>
</dbReference>
<dbReference type="Proteomes" id="UP001075354">
    <property type="component" value="Chromosome 7"/>
</dbReference>
<dbReference type="PROSITE" id="PS00028">
    <property type="entry name" value="ZINC_FINGER_C2H2_1"/>
    <property type="match status" value="6"/>
</dbReference>
<protein>
    <recommendedName>
        <fullName evidence="11">C2H2-type domain-containing protein</fullName>
    </recommendedName>
</protein>
<dbReference type="PANTHER" id="PTHR47772">
    <property type="entry name" value="ZINC FINGER PROTEIN 200"/>
    <property type="match status" value="1"/>
</dbReference>